<evidence type="ECO:0000256" key="4">
    <source>
        <dbReference type="ARBA" id="ARBA00023157"/>
    </source>
</evidence>
<dbReference type="PROSITE" id="PS50240">
    <property type="entry name" value="TRYPSIN_DOM"/>
    <property type="match status" value="3"/>
</dbReference>
<evidence type="ECO:0000313" key="8">
    <source>
        <dbReference type="EnsemblMetazoa" id="XP_020912677.2"/>
    </source>
</evidence>
<reference evidence="8" key="1">
    <citation type="submission" date="2022-11" db="UniProtKB">
        <authorList>
            <consortium name="EnsemblMetazoa"/>
        </authorList>
    </citation>
    <scope>IDENTIFICATION</scope>
</reference>
<dbReference type="InterPro" id="IPR001254">
    <property type="entry name" value="Trypsin_dom"/>
</dbReference>
<evidence type="ECO:0000256" key="1">
    <source>
        <dbReference type="ARBA" id="ARBA00022670"/>
    </source>
</evidence>
<dbReference type="OMA" id="KNRSGVW"/>
<dbReference type="PANTHER" id="PTHR24252:SF7">
    <property type="entry name" value="HYALIN"/>
    <property type="match status" value="1"/>
</dbReference>
<dbReference type="RefSeq" id="XP_020912677.2">
    <property type="nucleotide sequence ID" value="XM_021057018.2"/>
</dbReference>
<dbReference type="InterPro" id="IPR009003">
    <property type="entry name" value="Peptidase_S1_PA"/>
</dbReference>
<feature type="domain" description="Peptidase S1" evidence="7">
    <location>
        <begin position="277"/>
        <end position="485"/>
    </location>
</feature>
<dbReference type="PRINTS" id="PR00722">
    <property type="entry name" value="CHYMOTRYPSIN"/>
</dbReference>
<dbReference type="Gene3D" id="2.40.10.10">
    <property type="entry name" value="Trypsin-like serine proteases"/>
    <property type="match status" value="3"/>
</dbReference>
<accession>A0A913XZE8</accession>
<protein>
    <recommendedName>
        <fullName evidence="7">Peptidase S1 domain-containing protein</fullName>
    </recommendedName>
</protein>
<feature type="domain" description="Peptidase S1" evidence="7">
    <location>
        <begin position="526"/>
        <end position="757"/>
    </location>
</feature>
<evidence type="ECO:0000256" key="6">
    <source>
        <dbReference type="SAM" id="SignalP"/>
    </source>
</evidence>
<dbReference type="InterPro" id="IPR033116">
    <property type="entry name" value="TRYPSIN_SER"/>
</dbReference>
<evidence type="ECO:0000313" key="9">
    <source>
        <dbReference type="Proteomes" id="UP000887567"/>
    </source>
</evidence>
<evidence type="ECO:0000256" key="3">
    <source>
        <dbReference type="ARBA" id="ARBA00022825"/>
    </source>
</evidence>
<keyword evidence="4" id="KW-1015">Disulfide bond</keyword>
<dbReference type="SMART" id="SM00020">
    <property type="entry name" value="Tryp_SPc"/>
    <property type="match status" value="3"/>
</dbReference>
<name>A0A913XZE8_EXADI</name>
<dbReference type="PROSITE" id="PS00135">
    <property type="entry name" value="TRYPSIN_SER"/>
    <property type="match status" value="2"/>
</dbReference>
<dbReference type="Proteomes" id="UP000887567">
    <property type="component" value="Unplaced"/>
</dbReference>
<feature type="signal peptide" evidence="6">
    <location>
        <begin position="1"/>
        <end position="19"/>
    </location>
</feature>
<keyword evidence="9" id="KW-1185">Reference proteome</keyword>
<dbReference type="FunFam" id="2.40.10.10:FF:000010">
    <property type="entry name" value="Kallikrein related peptidase 11"/>
    <property type="match status" value="1"/>
</dbReference>
<keyword evidence="1 5" id="KW-0645">Protease</keyword>
<proteinExistence type="predicted"/>
<evidence type="ECO:0000256" key="2">
    <source>
        <dbReference type="ARBA" id="ARBA00022801"/>
    </source>
</evidence>
<dbReference type="PANTHER" id="PTHR24252">
    <property type="entry name" value="ACROSIN-RELATED"/>
    <property type="match status" value="1"/>
</dbReference>
<sequence length="759" mass="85182">MKLFVVSVMFLGALCFTEALVRCGTKVIGNERIVNGNIAEKGSWPWQVAVGLRFGRNQFCGGSIIAPNWIVTASHCFQPNPPARRYIVTAGQHNLNRKEGDEQVMEVEKIIRHPNYNERENHKYDYDIALMKLKRSIRYTDKVRPVCLPRRNFPAGTNCYVTGWGDLFEGQKRGSTYLRQARIPLVSENECRKYNWLTSRMICAGFRNGGTDSCQGDSGGPLVCKNRSGVWDLAGVVSFGAGCARPRTYGVYADVVDLKEWVERTMRSNIDIRTNETIFDCIPSKSIFYEMKLFGVSLLLLGALCFAEGEHNLRKKERDEQVMEVEKIIRHPNYNELENHKYDNDIALMKLKRSIKYNAKVRPVCLPSRSFPAGTNCYVTGWGRVQEKKVGGSSILRQARVPLVSEKECRKYNRLTSRMLCAGFKKGGTDACKGDSGGPLVCKNRSGVWDLVGVVSFGRGCARPRTYGVYANVWELKEWIERNMRKSRSTFYEMKLFAVSLLLLGALCFAEDEVKCGTKVIGKQRIIGGSIAKKGSWPWQVAVGKRNGTNQFCGGSIIVPNWIVTAAHCFQPNPNSSRYIVTAGQHNIRREEGDKQVMEIEEIFLHPNYSRQNDDYDIALMKLKQNVTYNDKVRPVCLPRRSFPTGTNCYVTGWGIIDKHKKGGPSKLRQAMVPLVSRNECRKVHRPRITTRMICAGFINGSVDACAGDSGGPLVCKNRSGVWDLAGVVSFGKECPGTYGVYANVKALKGWIESTMSSN</sequence>
<dbReference type="PROSITE" id="PS00134">
    <property type="entry name" value="TRYPSIN_HIS"/>
    <property type="match status" value="2"/>
</dbReference>
<dbReference type="EnsemblMetazoa" id="XM_021057018.2">
    <property type="protein sequence ID" value="XP_020912677.2"/>
    <property type="gene ID" value="LOC110250422"/>
</dbReference>
<dbReference type="FunFam" id="2.40.10.10:FF:000003">
    <property type="entry name" value="Transmembrane serine protease 3"/>
    <property type="match status" value="2"/>
</dbReference>
<dbReference type="OrthoDB" id="10002959at2759"/>
<dbReference type="InterPro" id="IPR018114">
    <property type="entry name" value="TRYPSIN_HIS"/>
</dbReference>
<dbReference type="KEGG" id="epa:110250422"/>
<dbReference type="Pfam" id="PF00089">
    <property type="entry name" value="Trypsin"/>
    <property type="match status" value="3"/>
</dbReference>
<keyword evidence="6" id="KW-0732">Signal</keyword>
<dbReference type="GO" id="GO:0006508">
    <property type="term" value="P:proteolysis"/>
    <property type="evidence" value="ECO:0007669"/>
    <property type="project" value="UniProtKB-KW"/>
</dbReference>
<dbReference type="GeneID" id="110250422"/>
<dbReference type="InterPro" id="IPR043504">
    <property type="entry name" value="Peptidase_S1_PA_chymotrypsin"/>
</dbReference>
<dbReference type="SUPFAM" id="SSF50494">
    <property type="entry name" value="Trypsin-like serine proteases"/>
    <property type="match status" value="3"/>
</dbReference>
<keyword evidence="2 5" id="KW-0378">Hydrolase</keyword>
<dbReference type="GO" id="GO:0004252">
    <property type="term" value="F:serine-type endopeptidase activity"/>
    <property type="evidence" value="ECO:0007669"/>
    <property type="project" value="InterPro"/>
</dbReference>
<dbReference type="InterPro" id="IPR001314">
    <property type="entry name" value="Peptidase_S1A"/>
</dbReference>
<feature type="domain" description="Peptidase S1" evidence="7">
    <location>
        <begin position="33"/>
        <end position="267"/>
    </location>
</feature>
<feature type="chain" id="PRO_5037035182" description="Peptidase S1 domain-containing protein" evidence="6">
    <location>
        <begin position="20"/>
        <end position="759"/>
    </location>
</feature>
<dbReference type="AlphaFoldDB" id="A0A913XZE8"/>
<keyword evidence="3 5" id="KW-0720">Serine protease</keyword>
<organism evidence="8 9">
    <name type="scientific">Exaiptasia diaphana</name>
    <name type="common">Tropical sea anemone</name>
    <name type="synonym">Aiptasia pulchella</name>
    <dbReference type="NCBI Taxonomy" id="2652724"/>
    <lineage>
        <taxon>Eukaryota</taxon>
        <taxon>Metazoa</taxon>
        <taxon>Cnidaria</taxon>
        <taxon>Anthozoa</taxon>
        <taxon>Hexacorallia</taxon>
        <taxon>Actiniaria</taxon>
        <taxon>Aiptasiidae</taxon>
        <taxon>Exaiptasia</taxon>
    </lineage>
</organism>
<evidence type="ECO:0000259" key="7">
    <source>
        <dbReference type="PROSITE" id="PS50240"/>
    </source>
</evidence>
<evidence type="ECO:0000256" key="5">
    <source>
        <dbReference type="RuleBase" id="RU363034"/>
    </source>
</evidence>
<dbReference type="CDD" id="cd00190">
    <property type="entry name" value="Tryp_SPc"/>
    <property type="match status" value="3"/>
</dbReference>